<name>A0A6A7B8P9_9PLEO</name>
<evidence type="ECO:0000256" key="2">
    <source>
        <dbReference type="ARBA" id="ARBA00022723"/>
    </source>
</evidence>
<evidence type="ECO:0000313" key="7">
    <source>
        <dbReference type="Proteomes" id="UP000799423"/>
    </source>
</evidence>
<dbReference type="OrthoDB" id="3934656at2759"/>
<keyword evidence="7" id="KW-1185">Reference proteome</keyword>
<dbReference type="Pfam" id="PF00067">
    <property type="entry name" value="p450"/>
    <property type="match status" value="1"/>
</dbReference>
<dbReference type="InterPro" id="IPR017972">
    <property type="entry name" value="Cyt_P450_CS"/>
</dbReference>
<proteinExistence type="inferred from homology"/>
<dbReference type="EMBL" id="MU006300">
    <property type="protein sequence ID" value="KAF2851926.1"/>
    <property type="molecule type" value="Genomic_DNA"/>
</dbReference>
<comment type="similarity">
    <text evidence="5">Belongs to the cytochrome P450 family.</text>
</comment>
<dbReference type="InterPro" id="IPR001128">
    <property type="entry name" value="Cyt_P450"/>
</dbReference>
<dbReference type="PANTHER" id="PTHR24305">
    <property type="entry name" value="CYTOCHROME P450"/>
    <property type="match status" value="1"/>
</dbReference>
<evidence type="ECO:0000256" key="3">
    <source>
        <dbReference type="ARBA" id="ARBA00023004"/>
    </source>
</evidence>
<dbReference type="CDD" id="cd11060">
    <property type="entry name" value="CYP57A1-like"/>
    <property type="match status" value="1"/>
</dbReference>
<reference evidence="6" key="1">
    <citation type="submission" date="2020-01" db="EMBL/GenBank/DDBJ databases">
        <authorList>
            <consortium name="DOE Joint Genome Institute"/>
            <person name="Haridas S."/>
            <person name="Albert R."/>
            <person name="Binder M."/>
            <person name="Bloem J."/>
            <person name="Labutti K."/>
            <person name="Salamov A."/>
            <person name="Andreopoulos B."/>
            <person name="Baker S.E."/>
            <person name="Barry K."/>
            <person name="Bills G."/>
            <person name="Bluhm B.H."/>
            <person name="Cannon C."/>
            <person name="Castanera R."/>
            <person name="Culley D.E."/>
            <person name="Daum C."/>
            <person name="Ezra D."/>
            <person name="Gonzalez J.B."/>
            <person name="Henrissat B."/>
            <person name="Kuo A."/>
            <person name="Liang C."/>
            <person name="Lipzen A."/>
            <person name="Lutzoni F."/>
            <person name="Magnuson J."/>
            <person name="Mondo S."/>
            <person name="Nolan M."/>
            <person name="Ohm R."/>
            <person name="Pangilinan J."/>
            <person name="Park H.-J."/>
            <person name="Ramirez L."/>
            <person name="Alfaro M."/>
            <person name="Sun H."/>
            <person name="Tritt A."/>
            <person name="Yoshinaga Y."/>
            <person name="Zwiers L.-H."/>
            <person name="Turgeon B.G."/>
            <person name="Goodwin S.B."/>
            <person name="Spatafora J.W."/>
            <person name="Crous P.W."/>
            <person name="Grigoriev I.V."/>
        </authorList>
    </citation>
    <scope>NUCLEOTIDE SEQUENCE</scope>
    <source>
        <strain evidence="6">IPT5</strain>
    </source>
</reference>
<dbReference type="Proteomes" id="UP000799423">
    <property type="component" value="Unassembled WGS sequence"/>
</dbReference>
<evidence type="ECO:0000313" key="6">
    <source>
        <dbReference type="EMBL" id="KAF2851926.1"/>
    </source>
</evidence>
<keyword evidence="5" id="KW-0560">Oxidoreductase</keyword>
<dbReference type="SUPFAM" id="SSF48264">
    <property type="entry name" value="Cytochrome P450"/>
    <property type="match status" value="1"/>
</dbReference>
<accession>A0A6A7B8P9</accession>
<evidence type="ECO:0000256" key="1">
    <source>
        <dbReference type="ARBA" id="ARBA00001971"/>
    </source>
</evidence>
<keyword evidence="4 5" id="KW-0349">Heme</keyword>
<keyword evidence="2 4" id="KW-0479">Metal-binding</keyword>
<dbReference type="PRINTS" id="PR00385">
    <property type="entry name" value="P450"/>
</dbReference>
<evidence type="ECO:0000256" key="4">
    <source>
        <dbReference type="PIRSR" id="PIRSR602401-1"/>
    </source>
</evidence>
<protein>
    <submittedName>
        <fullName evidence="6">Cytochrome P450</fullName>
    </submittedName>
</protein>
<dbReference type="InterPro" id="IPR036396">
    <property type="entry name" value="Cyt_P450_sf"/>
</dbReference>
<dbReference type="AlphaFoldDB" id="A0A6A7B8P9"/>
<feature type="binding site" description="axial binding residue" evidence="4">
    <location>
        <position position="404"/>
    </location>
    <ligand>
        <name>heme</name>
        <dbReference type="ChEBI" id="CHEBI:30413"/>
    </ligand>
    <ligandPart>
        <name>Fe</name>
        <dbReference type="ChEBI" id="CHEBI:18248"/>
    </ligandPart>
</feature>
<dbReference type="Gene3D" id="1.10.630.10">
    <property type="entry name" value="Cytochrome P450"/>
    <property type="match status" value="1"/>
</dbReference>
<dbReference type="GO" id="GO:0020037">
    <property type="term" value="F:heme binding"/>
    <property type="evidence" value="ECO:0007669"/>
    <property type="project" value="InterPro"/>
</dbReference>
<dbReference type="GO" id="GO:0016705">
    <property type="term" value="F:oxidoreductase activity, acting on paired donors, with incorporation or reduction of molecular oxygen"/>
    <property type="evidence" value="ECO:0007669"/>
    <property type="project" value="InterPro"/>
</dbReference>
<sequence>MYRIYVGDMHEVQRRLHKRYGPVVRIAPNEVSTTDVSAIPKIYKVQRPLAKTDFYSVWGGGSISKQLDTFSQPDERLHSNYRRIVNPVYTLSNVLKSEGYINKVSALFVKRLGEHADRKETIDLGQWLQMYSFDVIGEIFFGDMFGFLEKGEDHGAFIASLDALMPVLCISAIGPTYLRPLIMGSAIAIPAAFKAVKAIDGIRKAAVIAAAKRMKENADGVEHRNDMLQQLFDIVQEKGEKVNFSSDEVTLEAYVAMFAGSDTTAVAFRTTFYHLMRNREALAKAHAEIDAALAAGSLSSPIKYSETTTRLPYICASIKEAMRMHPSVGLSMQRHAPEEGIELAGTFIPSGYRVGLNPAVVHYDKAIFGEDADSFRPERWLVSDEEWKAMDRNLLIFGAGTRTCIGKNISLVELHTLVPEILRHFDLKMAHDRPWKTSDRWFNKQMDVLVNVTRR</sequence>
<comment type="cofactor">
    <cofactor evidence="1 4">
        <name>heme</name>
        <dbReference type="ChEBI" id="CHEBI:30413"/>
    </cofactor>
</comment>
<evidence type="ECO:0000256" key="5">
    <source>
        <dbReference type="RuleBase" id="RU000461"/>
    </source>
</evidence>
<dbReference type="InterPro" id="IPR002401">
    <property type="entry name" value="Cyt_P450_E_grp-I"/>
</dbReference>
<dbReference type="PANTHER" id="PTHR24305:SF229">
    <property type="entry name" value="P450, PUTATIVE (EUROFUNG)-RELATED"/>
    <property type="match status" value="1"/>
</dbReference>
<dbReference type="InterPro" id="IPR050121">
    <property type="entry name" value="Cytochrome_P450_monoxygenase"/>
</dbReference>
<dbReference type="PROSITE" id="PS00086">
    <property type="entry name" value="CYTOCHROME_P450"/>
    <property type="match status" value="1"/>
</dbReference>
<dbReference type="PRINTS" id="PR00463">
    <property type="entry name" value="EP450I"/>
</dbReference>
<keyword evidence="3 4" id="KW-0408">Iron</keyword>
<keyword evidence="5" id="KW-0503">Monooxygenase</keyword>
<dbReference type="GO" id="GO:0004497">
    <property type="term" value="F:monooxygenase activity"/>
    <property type="evidence" value="ECO:0007669"/>
    <property type="project" value="UniProtKB-KW"/>
</dbReference>
<dbReference type="GO" id="GO:0005506">
    <property type="term" value="F:iron ion binding"/>
    <property type="evidence" value="ECO:0007669"/>
    <property type="project" value="InterPro"/>
</dbReference>
<organism evidence="6 7">
    <name type="scientific">Plenodomus tracheiphilus IPT5</name>
    <dbReference type="NCBI Taxonomy" id="1408161"/>
    <lineage>
        <taxon>Eukaryota</taxon>
        <taxon>Fungi</taxon>
        <taxon>Dikarya</taxon>
        <taxon>Ascomycota</taxon>
        <taxon>Pezizomycotina</taxon>
        <taxon>Dothideomycetes</taxon>
        <taxon>Pleosporomycetidae</taxon>
        <taxon>Pleosporales</taxon>
        <taxon>Pleosporineae</taxon>
        <taxon>Leptosphaeriaceae</taxon>
        <taxon>Plenodomus</taxon>
    </lineage>
</organism>
<gene>
    <name evidence="6" type="ORF">T440DRAFT_393402</name>
</gene>